<dbReference type="GO" id="GO:0008234">
    <property type="term" value="F:cysteine-type peptidase activity"/>
    <property type="evidence" value="ECO:0007669"/>
    <property type="project" value="UniProtKB-KW"/>
</dbReference>
<keyword evidence="6" id="KW-0472">Membrane</keyword>
<dbReference type="InterPro" id="IPR000064">
    <property type="entry name" value="NLP_P60_dom"/>
</dbReference>
<evidence type="ECO:0000256" key="3">
    <source>
        <dbReference type="ARBA" id="ARBA00022670"/>
    </source>
</evidence>
<evidence type="ECO:0000256" key="4">
    <source>
        <dbReference type="ARBA" id="ARBA00022801"/>
    </source>
</evidence>
<evidence type="ECO:0000256" key="1">
    <source>
        <dbReference type="ARBA" id="ARBA00007074"/>
    </source>
</evidence>
<comment type="similarity">
    <text evidence="1">Belongs to the peptidase C40 family.</text>
</comment>
<dbReference type="GO" id="GO:0001897">
    <property type="term" value="P:symbiont-mediated cytolysis of host cell"/>
    <property type="evidence" value="ECO:0007669"/>
    <property type="project" value="UniProtKB-ARBA"/>
</dbReference>
<evidence type="ECO:0000256" key="5">
    <source>
        <dbReference type="ARBA" id="ARBA00022807"/>
    </source>
</evidence>
<dbReference type="NCBIfam" id="TIGR02675">
    <property type="entry name" value="tape_meas_nterm"/>
    <property type="match status" value="1"/>
</dbReference>
<evidence type="ECO:0000256" key="2">
    <source>
        <dbReference type="ARBA" id="ARBA00022465"/>
    </source>
</evidence>
<keyword evidence="4" id="KW-0378">Hydrolase</keyword>
<proteinExistence type="inferred from homology"/>
<dbReference type="Pfam" id="PF20155">
    <property type="entry name" value="TMP_3"/>
    <property type="match status" value="1"/>
</dbReference>
<protein>
    <submittedName>
        <fullName evidence="8">Tail tape measure</fullName>
    </submittedName>
</protein>
<evidence type="ECO:0000259" key="7">
    <source>
        <dbReference type="PROSITE" id="PS51935"/>
    </source>
</evidence>
<organism evidence="8">
    <name type="scientific">Siphoviridae sp. ctQ091</name>
    <dbReference type="NCBI Taxonomy" id="2825490"/>
    <lineage>
        <taxon>Viruses</taxon>
        <taxon>Duplodnaviria</taxon>
        <taxon>Heunggongvirae</taxon>
        <taxon>Uroviricota</taxon>
        <taxon>Caudoviricetes</taxon>
    </lineage>
</organism>
<keyword evidence="3" id="KW-0645">Protease</keyword>
<dbReference type="Gene3D" id="3.90.1720.10">
    <property type="entry name" value="endopeptidase domain like (from Nostoc punctiforme)"/>
    <property type="match status" value="1"/>
</dbReference>
<feature type="domain" description="NlpC/P60" evidence="7">
    <location>
        <begin position="1328"/>
        <end position="1449"/>
    </location>
</feature>
<dbReference type="EMBL" id="BK015252">
    <property type="protein sequence ID" value="DAD98030.1"/>
    <property type="molecule type" value="Genomic_DNA"/>
</dbReference>
<dbReference type="SUPFAM" id="SSF54001">
    <property type="entry name" value="Cysteine proteinases"/>
    <property type="match status" value="1"/>
</dbReference>
<name>A0A8S5NTG0_9CAUD</name>
<dbReference type="PROSITE" id="PS51935">
    <property type="entry name" value="NLPC_P60"/>
    <property type="match status" value="1"/>
</dbReference>
<keyword evidence="6" id="KW-0812">Transmembrane</keyword>
<evidence type="ECO:0000256" key="6">
    <source>
        <dbReference type="SAM" id="Phobius"/>
    </source>
</evidence>
<dbReference type="GO" id="GO:0098003">
    <property type="term" value="P:viral tail assembly"/>
    <property type="evidence" value="ECO:0007669"/>
    <property type="project" value="UniProtKB-KW"/>
</dbReference>
<dbReference type="InterPro" id="IPR038765">
    <property type="entry name" value="Papain-like_cys_pep_sf"/>
</dbReference>
<dbReference type="Gene3D" id="1.20.120.20">
    <property type="entry name" value="Apolipoprotein"/>
    <property type="match status" value="2"/>
</dbReference>
<accession>A0A8S5NTG0</accession>
<evidence type="ECO:0000313" key="8">
    <source>
        <dbReference type="EMBL" id="DAD98030.1"/>
    </source>
</evidence>
<dbReference type="Pfam" id="PF00877">
    <property type="entry name" value="NLPC_P60"/>
    <property type="match status" value="1"/>
</dbReference>
<keyword evidence="5" id="KW-0788">Thiol protease</keyword>
<sequence>MAGYDLGTAWIQISPSVRGLARSINSEIGNVDTGPAERKITSGLGGAFKSVAKVAGAALGGLAIGGIAVAFGGVAKEAFNAADATIKFKQTLAFAGKSADEINALTKSTRSYADRTIYELDDIQSITAQLASNGVKGYDKLAEAAGNLNAVAGGNAQTFKTVGLVMTQTAGAGKLTTENWNQLSDAIPGASGKLQEAMKKNGAYTGNFREAMEKGEITAEEFNQAILDLGMEDVAIEAATSTKTLEGAWGNFKATLVTGAQEIAEKALPWITASLDAMSKGFEKVFNWVSNSFIPSITNAFNIIRKGDFTGPIFSFEEDSSFVDFLFRMRDAAAAAGEWINKTLVPSLKNLKDLLLSGDFTGTIFGFDKDSGIISYITNVRNSFVELGKFIVGTLVPGIATALSTIANSSLVQFMENLTVAILNSKVAVYSIAAAFTAWKAVMVMSSMQQWLNDMEGVAGVAGRVTTAINAMTVAKVKDVVETAQLNLMYAGEFLSNIARATTQITMQAVAWGRATAMMVLHKAATIASTAAQWAFNAAMDANPIGLVVIAIAALVAAIIVAWQNSETFRNVVISCWEAIKTAAGAVADWFAANVWPLMQVAWDGIVAGAQWMWGVMVSVWQGIQPVIQAVIDWIVNTAWPALQAAWDGIVAGAQWVWNGIVGAWQGIQPVIQAVVDWIVNTAWPALQAAWDGISAGAMIVWNGMVAAWQGISDIIRPVVDWIVNVAALYLTTAWDAISWGVSALWSTIQWAWDAIWAAIMPVATQIYNDIWPMVVGAFNAIKDTASMMWADIQIAWTAIQTAIQPVADWIYNTVWPWVVGAFNAIKDTATNMWSDIQSAWVAIQAAMQPVVEWIYYTAWPWVVDAFNTIKDAASSLWGTVQAAWTSIQAAMQPVVEWIYYTAWPWVVDTFNTIKDTASSLWGTISAAWNGIWATIQPVVDWIYNIAWPWVVGAFNAIKDTASIMWGSLSATWNGIWAVMQPVVNWIQTYAAPVISVAWEIISTGAKILGGIIAFVFASIIAAVTMGVAIIQGAATTISAAWNTVVSWTSWLKNMVVSAWNILKGEIQIVKDWIANTLVPAITSAWDRVVAAANTMKDGVRTAWDKIKEAAAKPVNFVIGTVYNNGLRKLVNGMMEKLSLDLRLPEAPTIGGYASGGVLPGYSPGRDIYHFVSPDGGGRLALSGGEAIMRPEWVKAVGGPAMVNAMNRAAAHGDRIPGGDAGYAAFAPGGIWDPVKSTVEKGASAALNWITGAADAVSSIFSDPIGAVETVIKAPVHKLLDSWGGDGAKPFFDAGKAGVDKTIDALGDWIKDHMPVVSGFGGGIGAIGAAAGDLVNTARRAIGTPYVWGGVSPGGGLDCSGLVYWALNAMGIHVPRLTAAGYQAMSSPGNPMVPGTLLFWGYPAHHVAIASGNGMMVEAPTFGIPVREVPIYGGPSAGNLRYDNGGFLQPGLSTIENKTGRPEPVFTSAQWEKMDKLISLLENRALGPDVLEIRDVDNDLVGRMQVEATSAIVDYDRMNR</sequence>
<dbReference type="PANTHER" id="PTHR47359">
    <property type="entry name" value="PEPTIDOGLYCAN DL-ENDOPEPTIDASE CWLO"/>
    <property type="match status" value="1"/>
</dbReference>
<dbReference type="InterPro" id="IPR051794">
    <property type="entry name" value="PG_Endopeptidase_C40"/>
</dbReference>
<keyword evidence="2" id="KW-1188">Viral release from host cell</keyword>
<dbReference type="GO" id="GO:0006508">
    <property type="term" value="P:proteolysis"/>
    <property type="evidence" value="ECO:0007669"/>
    <property type="project" value="UniProtKB-KW"/>
</dbReference>
<dbReference type="PANTHER" id="PTHR47359:SF3">
    <property type="entry name" value="NLP_P60 DOMAIN-CONTAINING PROTEIN-RELATED"/>
    <property type="match status" value="1"/>
</dbReference>
<feature type="transmembrane region" description="Helical" evidence="6">
    <location>
        <begin position="1008"/>
        <end position="1031"/>
    </location>
</feature>
<feature type="transmembrane region" description="Helical" evidence="6">
    <location>
        <begin position="545"/>
        <end position="563"/>
    </location>
</feature>
<reference evidence="8" key="1">
    <citation type="journal article" date="2021" name="Proc. Natl. Acad. Sci. U.S.A.">
        <title>A Catalog of Tens of Thousands of Viruses from Human Metagenomes Reveals Hidden Associations with Chronic Diseases.</title>
        <authorList>
            <person name="Tisza M.J."/>
            <person name="Buck C.B."/>
        </authorList>
    </citation>
    <scope>NUCLEOTIDE SEQUENCE</scope>
    <source>
        <strain evidence="8">CtQ091</strain>
    </source>
</reference>
<dbReference type="InterPro" id="IPR013491">
    <property type="entry name" value="Tape_meas_N"/>
</dbReference>
<keyword evidence="6" id="KW-1133">Transmembrane helix</keyword>
<keyword evidence="2" id="KW-1245">Viral tail assembly</keyword>